<accession>A0AAN0J7C4</accession>
<dbReference type="GeneID" id="109582395"/>
<dbReference type="AlphaFoldDB" id="A0AAN0J7C4"/>
<evidence type="ECO:0000313" key="2">
    <source>
        <dbReference type="Proteomes" id="UP000007879"/>
    </source>
</evidence>
<reference evidence="2" key="1">
    <citation type="journal article" date="2010" name="Nature">
        <title>The Amphimedon queenslandica genome and the evolution of animal complexity.</title>
        <authorList>
            <person name="Srivastava M."/>
            <person name="Simakov O."/>
            <person name="Chapman J."/>
            <person name="Fahey B."/>
            <person name="Gauthier M.E."/>
            <person name="Mitros T."/>
            <person name="Richards G.S."/>
            <person name="Conaco C."/>
            <person name="Dacre M."/>
            <person name="Hellsten U."/>
            <person name="Larroux C."/>
            <person name="Putnam N.H."/>
            <person name="Stanke M."/>
            <person name="Adamska M."/>
            <person name="Darling A."/>
            <person name="Degnan S.M."/>
            <person name="Oakley T.H."/>
            <person name="Plachetzki D.C."/>
            <person name="Zhai Y."/>
            <person name="Adamski M."/>
            <person name="Calcino A."/>
            <person name="Cummins S.F."/>
            <person name="Goodstein D.M."/>
            <person name="Harris C."/>
            <person name="Jackson D.J."/>
            <person name="Leys S.P."/>
            <person name="Shu S."/>
            <person name="Woodcroft B.J."/>
            <person name="Vervoort M."/>
            <person name="Kosik K.S."/>
            <person name="Manning G."/>
            <person name="Degnan B.M."/>
            <person name="Rokhsar D.S."/>
        </authorList>
    </citation>
    <scope>NUCLEOTIDE SEQUENCE [LARGE SCALE GENOMIC DNA]</scope>
</reference>
<dbReference type="RefSeq" id="XP_019852636.1">
    <property type="nucleotide sequence ID" value="XM_019997077.1"/>
</dbReference>
<organism evidence="1 2">
    <name type="scientific">Amphimedon queenslandica</name>
    <name type="common">Sponge</name>
    <dbReference type="NCBI Taxonomy" id="400682"/>
    <lineage>
        <taxon>Eukaryota</taxon>
        <taxon>Metazoa</taxon>
        <taxon>Porifera</taxon>
        <taxon>Demospongiae</taxon>
        <taxon>Heteroscleromorpha</taxon>
        <taxon>Haplosclerida</taxon>
        <taxon>Niphatidae</taxon>
        <taxon>Amphimedon</taxon>
    </lineage>
</organism>
<name>A0AAN0J7C4_AMPQE</name>
<dbReference type="EnsemblMetazoa" id="XM_019997077.1">
    <property type="protein sequence ID" value="XP_019852636.1"/>
    <property type="gene ID" value="LOC109582395"/>
</dbReference>
<evidence type="ECO:0000313" key="1">
    <source>
        <dbReference type="EnsemblMetazoa" id="XP_019852636.1"/>
    </source>
</evidence>
<sequence>MLEIQDIDQISKELSSFTDEFIGSLKQPNDFFDIIEKKYRLYYDCIMKFLAFDEVLKIEIEVEFKKLNGSITRQLEAFRKHAHTKTICMLNQGAFTSVKSSCDSLRPNMQKRLGALEKRAETLIQRAVMRPPIATEDKVEQDYLNCVIKVVQVFWNLEQSISLAFDADNFSGYLAKITEAISDAETLTNGTLQCHGLQAINTLK</sequence>
<keyword evidence="2" id="KW-1185">Reference proteome</keyword>
<protein>
    <submittedName>
        <fullName evidence="1">Uncharacterized protein</fullName>
    </submittedName>
</protein>
<reference evidence="1" key="2">
    <citation type="submission" date="2024-06" db="UniProtKB">
        <authorList>
            <consortium name="EnsemblMetazoa"/>
        </authorList>
    </citation>
    <scope>IDENTIFICATION</scope>
</reference>
<proteinExistence type="predicted"/>
<dbReference type="KEGG" id="aqu:109582395"/>
<dbReference type="Proteomes" id="UP000007879">
    <property type="component" value="Unassembled WGS sequence"/>
</dbReference>